<dbReference type="Pfam" id="PF01381">
    <property type="entry name" value="HTH_3"/>
    <property type="match status" value="1"/>
</dbReference>
<evidence type="ECO:0000259" key="1">
    <source>
        <dbReference type="PROSITE" id="PS50943"/>
    </source>
</evidence>
<dbReference type="PROSITE" id="PS50943">
    <property type="entry name" value="HTH_CROC1"/>
    <property type="match status" value="1"/>
</dbReference>
<evidence type="ECO:0000313" key="2">
    <source>
        <dbReference type="EMBL" id="GAI66542.1"/>
    </source>
</evidence>
<organism evidence="2">
    <name type="scientific">marine sediment metagenome</name>
    <dbReference type="NCBI Taxonomy" id="412755"/>
    <lineage>
        <taxon>unclassified sequences</taxon>
        <taxon>metagenomes</taxon>
        <taxon>ecological metagenomes</taxon>
    </lineage>
</organism>
<dbReference type="AlphaFoldDB" id="X1QDJ4"/>
<accession>X1QDJ4</accession>
<proteinExistence type="predicted"/>
<comment type="caution">
    <text evidence="2">The sequence shown here is derived from an EMBL/GenBank/DDBJ whole genome shotgun (WGS) entry which is preliminary data.</text>
</comment>
<protein>
    <recommendedName>
        <fullName evidence="1">HTH cro/C1-type domain-containing protein</fullName>
    </recommendedName>
</protein>
<dbReference type="GO" id="GO:0003677">
    <property type="term" value="F:DNA binding"/>
    <property type="evidence" value="ECO:0007669"/>
    <property type="project" value="InterPro"/>
</dbReference>
<dbReference type="CDD" id="cd00093">
    <property type="entry name" value="HTH_XRE"/>
    <property type="match status" value="1"/>
</dbReference>
<gene>
    <name evidence="2" type="ORF">S06H3_65221</name>
</gene>
<dbReference type="Gene3D" id="1.10.260.40">
    <property type="entry name" value="lambda repressor-like DNA-binding domains"/>
    <property type="match status" value="1"/>
</dbReference>
<sequence length="50" mass="5538">MTVTNLASALGVSPSYISQVESNKRRPSKEFALRYLEALATEHAKEDVKT</sequence>
<dbReference type="InterPro" id="IPR001387">
    <property type="entry name" value="Cro/C1-type_HTH"/>
</dbReference>
<dbReference type="InterPro" id="IPR010982">
    <property type="entry name" value="Lambda_DNA-bd_dom_sf"/>
</dbReference>
<dbReference type="EMBL" id="BARV01043829">
    <property type="protein sequence ID" value="GAI66542.1"/>
    <property type="molecule type" value="Genomic_DNA"/>
</dbReference>
<name>X1QDJ4_9ZZZZ</name>
<dbReference type="SUPFAM" id="SSF47413">
    <property type="entry name" value="lambda repressor-like DNA-binding domains"/>
    <property type="match status" value="1"/>
</dbReference>
<reference evidence="2" key="1">
    <citation type="journal article" date="2014" name="Front. Microbiol.">
        <title>High frequency of phylogenetically diverse reductive dehalogenase-homologous genes in deep subseafloor sedimentary metagenomes.</title>
        <authorList>
            <person name="Kawai M."/>
            <person name="Futagami T."/>
            <person name="Toyoda A."/>
            <person name="Takaki Y."/>
            <person name="Nishi S."/>
            <person name="Hori S."/>
            <person name="Arai W."/>
            <person name="Tsubouchi T."/>
            <person name="Morono Y."/>
            <person name="Uchiyama I."/>
            <person name="Ito T."/>
            <person name="Fujiyama A."/>
            <person name="Inagaki F."/>
            <person name="Takami H."/>
        </authorList>
    </citation>
    <scope>NUCLEOTIDE SEQUENCE</scope>
    <source>
        <strain evidence="2">Expedition CK06-06</strain>
    </source>
</reference>
<feature type="domain" description="HTH cro/C1-type" evidence="1">
    <location>
        <begin position="1"/>
        <end position="48"/>
    </location>
</feature>